<comment type="caution">
    <text evidence="1">The sequence shown here is derived from an EMBL/GenBank/DDBJ whole genome shotgun (WGS) entry which is preliminary data.</text>
</comment>
<accession>A0A1V9G7K1</accession>
<sequence length="69" mass="7819">MQSTRLLFELFGARLENRFFIKGLAAGRSARTSRHVNSALRGRLIFITLSDTFENAVKKSVWPGTNIFC</sequence>
<protein>
    <submittedName>
        <fullName evidence="1">Uncharacterized protein</fullName>
    </submittedName>
</protein>
<name>A0A1V9G7K1_9BACT</name>
<evidence type="ECO:0000313" key="2">
    <source>
        <dbReference type="Proteomes" id="UP000192796"/>
    </source>
</evidence>
<dbReference type="EMBL" id="LVYD01000002">
    <property type="protein sequence ID" value="OQP66557.1"/>
    <property type="molecule type" value="Genomic_DNA"/>
</dbReference>
<keyword evidence="2" id="KW-1185">Reference proteome</keyword>
<dbReference type="STRING" id="1703345.A3860_13840"/>
<dbReference type="Proteomes" id="UP000192796">
    <property type="component" value="Unassembled WGS sequence"/>
</dbReference>
<reference evidence="1 2" key="1">
    <citation type="submission" date="2016-03" db="EMBL/GenBank/DDBJ databases">
        <title>Niastella vici sp. nov., isolated from farmland soil.</title>
        <authorList>
            <person name="Chen L."/>
            <person name="Wang D."/>
            <person name="Yang S."/>
            <person name="Wang G."/>
        </authorList>
    </citation>
    <scope>NUCLEOTIDE SEQUENCE [LARGE SCALE GENOMIC DNA]</scope>
    <source>
        <strain evidence="1 2">DJ57</strain>
    </source>
</reference>
<evidence type="ECO:0000313" key="1">
    <source>
        <dbReference type="EMBL" id="OQP66557.1"/>
    </source>
</evidence>
<organism evidence="1 2">
    <name type="scientific">Niastella vici</name>
    <dbReference type="NCBI Taxonomy" id="1703345"/>
    <lineage>
        <taxon>Bacteria</taxon>
        <taxon>Pseudomonadati</taxon>
        <taxon>Bacteroidota</taxon>
        <taxon>Chitinophagia</taxon>
        <taxon>Chitinophagales</taxon>
        <taxon>Chitinophagaceae</taxon>
        <taxon>Niastella</taxon>
    </lineage>
</organism>
<dbReference type="AlphaFoldDB" id="A0A1V9G7K1"/>
<gene>
    <name evidence="1" type="ORF">A3860_13840</name>
</gene>
<proteinExistence type="predicted"/>